<comment type="similarity">
    <text evidence="3">Belongs to the inositol 1,4,5-trisphosphate 5-phosphatase family.</text>
</comment>
<comment type="subcellular location">
    <subcellularLocation>
        <location evidence="2">Cytoplasm</location>
        <location evidence="2">Cytoskeleton</location>
    </subcellularLocation>
    <subcellularLocation>
        <location evidence="1">Membrane</location>
        <topology evidence="1">Peripheral membrane protein</topology>
    </subcellularLocation>
</comment>
<dbReference type="InterPro" id="IPR057510">
    <property type="entry name" value="C2_SHIP1-2_first"/>
</dbReference>
<dbReference type="GO" id="GO:0050776">
    <property type="term" value="P:regulation of immune response"/>
    <property type="evidence" value="ECO:0007669"/>
    <property type="project" value="TreeGrafter"/>
</dbReference>
<keyword evidence="5" id="KW-0963">Cytoplasm</keyword>
<name>A0AA97JJV5_EUBMA</name>
<evidence type="ECO:0000259" key="14">
    <source>
        <dbReference type="PROSITE" id="PS50001"/>
    </source>
</evidence>
<keyword evidence="8" id="KW-0391">Immunity</keyword>
<accession>A0AA97JJV5</accession>
<dbReference type="GO" id="GO:0002376">
    <property type="term" value="P:immune system process"/>
    <property type="evidence" value="ECO:0007669"/>
    <property type="project" value="UniProtKB-KW"/>
</dbReference>
<keyword evidence="15" id="KW-1185">Reference proteome</keyword>
<dbReference type="SMART" id="SM00128">
    <property type="entry name" value="IPPc"/>
    <property type="match status" value="1"/>
</dbReference>
<feature type="region of interest" description="Disordered" evidence="13">
    <location>
        <begin position="987"/>
        <end position="1006"/>
    </location>
</feature>
<dbReference type="Pfam" id="PF00017">
    <property type="entry name" value="SH2"/>
    <property type="match status" value="1"/>
</dbReference>
<dbReference type="CDD" id="cd09100">
    <property type="entry name" value="INPP5c_SHIP1-INPP5D"/>
    <property type="match status" value="1"/>
</dbReference>
<dbReference type="Proteomes" id="UP001190640">
    <property type="component" value="Chromosome 6"/>
</dbReference>
<evidence type="ECO:0000256" key="13">
    <source>
        <dbReference type="SAM" id="MobiDB-lite"/>
    </source>
</evidence>
<gene>
    <name evidence="16" type="primary">INPP5D</name>
</gene>
<organism evidence="15 16">
    <name type="scientific">Eublepharis macularius</name>
    <name type="common">Leopard gecko</name>
    <name type="synonym">Cyrtodactylus macularius</name>
    <dbReference type="NCBI Taxonomy" id="481883"/>
    <lineage>
        <taxon>Eukaryota</taxon>
        <taxon>Metazoa</taxon>
        <taxon>Chordata</taxon>
        <taxon>Craniata</taxon>
        <taxon>Vertebrata</taxon>
        <taxon>Euteleostomi</taxon>
        <taxon>Lepidosauria</taxon>
        <taxon>Squamata</taxon>
        <taxon>Bifurcata</taxon>
        <taxon>Gekkota</taxon>
        <taxon>Eublepharidae</taxon>
        <taxon>Eublepharinae</taxon>
        <taxon>Eublepharis</taxon>
    </lineage>
</organism>
<dbReference type="GO" id="GO:0045659">
    <property type="term" value="P:negative regulation of neutrophil differentiation"/>
    <property type="evidence" value="ECO:0007669"/>
    <property type="project" value="TreeGrafter"/>
</dbReference>
<evidence type="ECO:0000256" key="8">
    <source>
        <dbReference type="ARBA" id="ARBA00022859"/>
    </source>
</evidence>
<reference evidence="16" key="1">
    <citation type="submission" date="2025-08" db="UniProtKB">
        <authorList>
            <consortium name="RefSeq"/>
        </authorList>
    </citation>
    <scope>IDENTIFICATION</scope>
    <source>
        <tissue evidence="16">Blood</tissue>
    </source>
</reference>
<dbReference type="Gene3D" id="3.30.505.10">
    <property type="entry name" value="SH2 domain"/>
    <property type="match status" value="1"/>
</dbReference>
<keyword evidence="11" id="KW-0206">Cytoskeleton</keyword>
<evidence type="ECO:0000256" key="10">
    <source>
        <dbReference type="ARBA" id="ARBA00023136"/>
    </source>
</evidence>
<keyword evidence="10" id="KW-0472">Membrane</keyword>
<dbReference type="FunFam" id="3.30.505.10:FF:000035">
    <property type="entry name" value="phosphatidylinositol 3,4,5-trisphosphate 5-phosphatase 1"/>
    <property type="match status" value="1"/>
</dbReference>
<feature type="compositionally biased region" description="Basic and acidic residues" evidence="13">
    <location>
        <begin position="1178"/>
        <end position="1197"/>
    </location>
</feature>
<dbReference type="SUPFAM" id="SSF56219">
    <property type="entry name" value="DNase I-like"/>
    <property type="match status" value="1"/>
</dbReference>
<sequence length="1220" mass="138211">MDQCWYHGTITRSRAEDLLSKVGKDGSFLVRASESISSAYALCLLYRNCVYTYRILPNKENKLVIQASEGVPVQYFNNLDELIEFYKKDNMGLVRSLKYPVQREEDEVTDDPDEYVDFVSARPVLPPRSISVAPLTNEAKEDSSPNGKVEVSKPSLSETLLQRLQHQDTSSVPEEHLKLIQDYLRVHISNDLEAVQLGSGGLPQLKKLLSVLCKGLFSEVSRTLPSLESIQRVFDQQLPPGILRHSQPCSEANRSKLGQLTCLLSSIEDTVKTLLIEGPEATHRRSLIPPVTFEVKADSLGISSKIHLKVDVEMGKLIIKKAKDGPEDKFYTHKKILQLIKSQKFPNKLVIVLETEKEKTQRKEYVFADSKKREGFCQLLQQMKNKHSEQPEPDMITIFIGTWNMGDAPPPKKISSWFLSKGEGKTRDDTADYIPHDIYVIGTQEDCLGDREWQDILRQSLQEITSISFKVIAIHTLWNIRIVVLAKPEHENRISHLCIDNVKTGIANRLGNKGAVGVSFMFNGTSFGFVNSHLTSGSEKKHRRNQNYTSILRFLQLGDKKLSPFNITHRFTHLFWLGDLNYRLELPPMEAENIVQKIKQQQYAELLCCDQLLMEKRDQKVFLQFDEEEITFAPTYRFERNTRENYVYTKQKTTGMKYNLPSWCDRVLWKSYPLVHVVCQSYGCTSDIMTSDHSPVFATFEVAVTSQFVSKNEAKYTDSLGQIEFMRCSATLKTKSQTKFYIEFYSSCLESFVKSQEGENEEGNEGELVVKFVEGLPKLTPIISDPEYLLDQHILISIKSSDSDESYGEGCIALQSGATESQVPIRTMLTHHGEMTGEFQGEFKLQTSQGKQREKLYDFVKIERDESAGQKPARGMCNIDHGKEWESTNRGSSSNRRSSQLVAKEAAALARCRGTITASLDEGKEDHLRTTATDINNPNYLRMAAASQQFCSASQLKQIPSPDQSAALWNYDLQPKDTTSLMGLESPTVPSNLSPQSPRPPAQVVTHRISGPRNQDHQVYAEVRKSMVESSLLEEMHPQLEMIDNPLYDYTKSKDKLVSKREQELIKAPRKELPSTPDQSFPFTKLQEDESSKICNKQQSPPPFLVPTPRFRSYTCSAQSEEKTVPNEKTQSKHKPCASADALVPAKKPVKLSRSEAGQSKPPLPSKSQMVLDMLNPKGRDYRESLEFPHLRKHQNEEGTAPGTTVPPIRTSKMRSLDES</sequence>
<keyword evidence="6" id="KW-0597">Phosphoprotein</keyword>
<evidence type="ECO:0000256" key="1">
    <source>
        <dbReference type="ARBA" id="ARBA00004170"/>
    </source>
</evidence>
<dbReference type="PANTHER" id="PTHR46051:SF3">
    <property type="entry name" value="PHOSPHATIDYLINOSITOL 3,4,5-TRISPHOSPHATE 5-PHOSPHATASE 1"/>
    <property type="match status" value="1"/>
</dbReference>
<dbReference type="SMART" id="SM00252">
    <property type="entry name" value="SH2"/>
    <property type="match status" value="1"/>
</dbReference>
<dbReference type="Pfam" id="PF24147">
    <property type="entry name" value="C2_SHIP1-2_2nd"/>
    <property type="match status" value="1"/>
</dbReference>
<feature type="region of interest" description="Disordered" evidence="13">
    <location>
        <begin position="870"/>
        <end position="899"/>
    </location>
</feature>
<dbReference type="PROSITE" id="PS50001">
    <property type="entry name" value="SH2"/>
    <property type="match status" value="1"/>
</dbReference>
<dbReference type="SUPFAM" id="SSF55550">
    <property type="entry name" value="SH2 domain"/>
    <property type="match status" value="1"/>
</dbReference>
<feature type="domain" description="SH2" evidence="14">
    <location>
        <begin position="5"/>
        <end position="101"/>
    </location>
</feature>
<dbReference type="Pfam" id="PF22669">
    <property type="entry name" value="Exo_endo_phos2"/>
    <property type="match status" value="1"/>
</dbReference>
<evidence type="ECO:0000256" key="6">
    <source>
        <dbReference type="ARBA" id="ARBA00022553"/>
    </source>
</evidence>
<dbReference type="CDD" id="cd10343">
    <property type="entry name" value="SH2_SHIP"/>
    <property type="match status" value="1"/>
</dbReference>
<protein>
    <recommendedName>
        <fullName evidence="4">phosphatidylinositol-3,4,5-trisphosphate 5-phosphatase</fullName>
        <ecNumber evidence="4">3.1.3.86</ecNumber>
    </recommendedName>
</protein>
<evidence type="ECO:0000256" key="4">
    <source>
        <dbReference type="ARBA" id="ARBA00012981"/>
    </source>
</evidence>
<evidence type="ECO:0000256" key="3">
    <source>
        <dbReference type="ARBA" id="ARBA00008734"/>
    </source>
</evidence>
<dbReference type="GO" id="GO:0034485">
    <property type="term" value="F:phosphatidylinositol-3,4,5-trisphosphate 5-phosphatase activity"/>
    <property type="evidence" value="ECO:0007669"/>
    <property type="project" value="UniProtKB-EC"/>
</dbReference>
<dbReference type="GO" id="GO:0005829">
    <property type="term" value="C:cytosol"/>
    <property type="evidence" value="ECO:0007669"/>
    <property type="project" value="TreeGrafter"/>
</dbReference>
<dbReference type="RefSeq" id="XP_054839707.1">
    <property type="nucleotide sequence ID" value="XM_054983732.1"/>
</dbReference>
<keyword evidence="9 12" id="KW-0727">SH2 domain</keyword>
<feature type="compositionally biased region" description="Low complexity" evidence="13">
    <location>
        <begin position="888"/>
        <end position="899"/>
    </location>
</feature>
<dbReference type="GO" id="GO:0016020">
    <property type="term" value="C:membrane"/>
    <property type="evidence" value="ECO:0007669"/>
    <property type="project" value="UniProtKB-SubCell"/>
</dbReference>
<dbReference type="EC" id="3.1.3.86" evidence="4"/>
<dbReference type="InterPro" id="IPR036691">
    <property type="entry name" value="Endo/exonu/phosph_ase_sf"/>
</dbReference>
<dbReference type="GeneID" id="129332546"/>
<dbReference type="GO" id="GO:0009968">
    <property type="term" value="P:negative regulation of signal transduction"/>
    <property type="evidence" value="ECO:0007669"/>
    <property type="project" value="TreeGrafter"/>
</dbReference>
<evidence type="ECO:0000256" key="2">
    <source>
        <dbReference type="ARBA" id="ARBA00004245"/>
    </source>
</evidence>
<dbReference type="InterPro" id="IPR000980">
    <property type="entry name" value="SH2"/>
</dbReference>
<evidence type="ECO:0000313" key="15">
    <source>
        <dbReference type="Proteomes" id="UP001190640"/>
    </source>
</evidence>
<dbReference type="CTD" id="3635"/>
<dbReference type="InterPro" id="IPR036860">
    <property type="entry name" value="SH2_dom_sf"/>
</dbReference>
<dbReference type="GO" id="GO:0005856">
    <property type="term" value="C:cytoskeleton"/>
    <property type="evidence" value="ECO:0007669"/>
    <property type="project" value="UniProtKB-SubCell"/>
</dbReference>
<evidence type="ECO:0000256" key="9">
    <source>
        <dbReference type="ARBA" id="ARBA00022999"/>
    </source>
</evidence>
<dbReference type="GO" id="GO:0046856">
    <property type="term" value="P:phosphatidylinositol dephosphorylation"/>
    <property type="evidence" value="ECO:0007669"/>
    <property type="project" value="InterPro"/>
</dbReference>
<feature type="region of interest" description="Disordered" evidence="13">
    <location>
        <begin position="1070"/>
        <end position="1220"/>
    </location>
</feature>
<evidence type="ECO:0000256" key="7">
    <source>
        <dbReference type="ARBA" id="ARBA00022801"/>
    </source>
</evidence>
<dbReference type="FunFam" id="3.60.10.10:FF:000005">
    <property type="entry name" value="phosphatidylinositol 3,4,5-trisphosphate 5-phosphatase 1"/>
    <property type="match status" value="1"/>
</dbReference>
<dbReference type="GO" id="GO:0045779">
    <property type="term" value="P:negative regulation of bone resorption"/>
    <property type="evidence" value="ECO:0007669"/>
    <property type="project" value="TreeGrafter"/>
</dbReference>
<evidence type="ECO:0000256" key="5">
    <source>
        <dbReference type="ARBA" id="ARBA00022490"/>
    </source>
</evidence>
<dbReference type="GO" id="GO:0045579">
    <property type="term" value="P:positive regulation of B cell differentiation"/>
    <property type="evidence" value="ECO:0007669"/>
    <property type="project" value="TreeGrafter"/>
</dbReference>
<evidence type="ECO:0000256" key="11">
    <source>
        <dbReference type="ARBA" id="ARBA00023212"/>
    </source>
</evidence>
<dbReference type="InterPro" id="IPR057509">
    <property type="entry name" value="C2_SHIP1-2_2nd"/>
</dbReference>
<keyword evidence="7" id="KW-0378">Hydrolase</keyword>
<dbReference type="PRINTS" id="PR00401">
    <property type="entry name" value="SH2DOMAIN"/>
</dbReference>
<proteinExistence type="inferred from homology"/>
<dbReference type="KEGG" id="emc:129332546"/>
<evidence type="ECO:0000313" key="16">
    <source>
        <dbReference type="RefSeq" id="XP_054839707.1"/>
    </source>
</evidence>
<feature type="region of interest" description="Disordered" evidence="13">
    <location>
        <begin position="133"/>
        <end position="152"/>
    </location>
</feature>
<dbReference type="InterPro" id="IPR000300">
    <property type="entry name" value="IPPc"/>
</dbReference>
<dbReference type="Pfam" id="PF24150">
    <property type="entry name" value="C2_SHIP1-2_first"/>
    <property type="match status" value="1"/>
</dbReference>
<evidence type="ECO:0000256" key="12">
    <source>
        <dbReference type="PROSITE-ProRule" id="PRU00191"/>
    </source>
</evidence>
<dbReference type="PANTHER" id="PTHR46051">
    <property type="entry name" value="SH2 DOMAIN-CONTAINING PROTEIN"/>
    <property type="match status" value="1"/>
</dbReference>
<dbReference type="Gene3D" id="3.60.10.10">
    <property type="entry name" value="Endonuclease/exonuclease/phosphatase"/>
    <property type="match status" value="1"/>
</dbReference>
<dbReference type="AlphaFoldDB" id="A0AA97JJV5"/>